<feature type="domain" description="HTH lacI-type" evidence="4">
    <location>
        <begin position="1"/>
        <end position="23"/>
    </location>
</feature>
<dbReference type="Gene3D" id="1.10.260.40">
    <property type="entry name" value="lambda repressor-like DNA-binding domains"/>
    <property type="match status" value="1"/>
</dbReference>
<dbReference type="GO" id="GO:0000976">
    <property type="term" value="F:transcription cis-regulatory region binding"/>
    <property type="evidence" value="ECO:0007669"/>
    <property type="project" value="TreeGrafter"/>
</dbReference>
<dbReference type="PANTHER" id="PTHR30146">
    <property type="entry name" value="LACI-RELATED TRANSCRIPTIONAL REPRESSOR"/>
    <property type="match status" value="1"/>
</dbReference>
<dbReference type="InterPro" id="IPR000843">
    <property type="entry name" value="HTH_LacI"/>
</dbReference>
<dbReference type="GO" id="GO:0003700">
    <property type="term" value="F:DNA-binding transcription factor activity"/>
    <property type="evidence" value="ECO:0007669"/>
    <property type="project" value="TreeGrafter"/>
</dbReference>
<reference evidence="5 6" key="1">
    <citation type="submission" date="2019-07" db="EMBL/GenBank/DDBJ databases">
        <title>Whole genome shotgun sequence of Nocardia ninae NBRC 108245.</title>
        <authorList>
            <person name="Hosoyama A."/>
            <person name="Uohara A."/>
            <person name="Ohji S."/>
            <person name="Ichikawa N."/>
        </authorList>
    </citation>
    <scope>NUCLEOTIDE SEQUENCE [LARGE SCALE GENOMIC DNA]</scope>
    <source>
        <strain evidence="5 6">NBRC 108245</strain>
    </source>
</reference>
<evidence type="ECO:0000313" key="6">
    <source>
        <dbReference type="Proteomes" id="UP000321424"/>
    </source>
</evidence>
<evidence type="ECO:0000256" key="1">
    <source>
        <dbReference type="ARBA" id="ARBA00023015"/>
    </source>
</evidence>
<gene>
    <name evidence="5" type="ORF">NN4_61170</name>
</gene>
<dbReference type="InterPro" id="IPR010982">
    <property type="entry name" value="Lambda_DNA-bd_dom_sf"/>
</dbReference>
<evidence type="ECO:0000313" key="5">
    <source>
        <dbReference type="EMBL" id="GEM41598.1"/>
    </source>
</evidence>
<evidence type="ECO:0000256" key="3">
    <source>
        <dbReference type="ARBA" id="ARBA00023163"/>
    </source>
</evidence>
<dbReference type="CDD" id="cd06267">
    <property type="entry name" value="PBP1_LacI_sugar_binding-like"/>
    <property type="match status" value="1"/>
</dbReference>
<name>A0A511MN26_9NOCA</name>
<accession>A0A511MN26</accession>
<sequence length="305" mass="31952">MRVLRTAERMGYRPNLAARSLRTGSTNTVLMVVPVLSNPFFAAVHSAAVREAAMSGVSIVVYPLDADDEMTPFPSSRQIADGILACSVDPARISELVDGLPFVVIDGAPPPNVCAINADITGGASRAVTHLAQLGHRRVVHLAADRTTWTFRQRGSAFDAACAAHGLTSLRATSRPSIEDGYRTALALMQGYVESLGIVCDNDQLALGVYWAAHEAGLGIPRDISVIGFDDTPISAVMRPPLTTIHVPGDELGTLGIRALIQEVRGDHAAATLLPTSLVIRGSTSAPPMAAPGIRPIAPPESGGA</sequence>
<dbReference type="PROSITE" id="PS50932">
    <property type="entry name" value="HTH_LACI_2"/>
    <property type="match status" value="1"/>
</dbReference>
<keyword evidence="2" id="KW-0238">DNA-binding</keyword>
<dbReference type="Pfam" id="PF13377">
    <property type="entry name" value="Peripla_BP_3"/>
    <property type="match status" value="1"/>
</dbReference>
<evidence type="ECO:0000256" key="2">
    <source>
        <dbReference type="ARBA" id="ARBA00023125"/>
    </source>
</evidence>
<dbReference type="InterPro" id="IPR046335">
    <property type="entry name" value="LacI/GalR-like_sensor"/>
</dbReference>
<dbReference type="PANTHER" id="PTHR30146:SF138">
    <property type="entry name" value="TRANSCRIPTIONAL REGULATORY PROTEIN"/>
    <property type="match status" value="1"/>
</dbReference>
<evidence type="ECO:0000259" key="4">
    <source>
        <dbReference type="PROSITE" id="PS50932"/>
    </source>
</evidence>
<keyword evidence="1" id="KW-0805">Transcription regulation</keyword>
<dbReference type="AlphaFoldDB" id="A0A511MN26"/>
<comment type="caution">
    <text evidence="5">The sequence shown here is derived from an EMBL/GenBank/DDBJ whole genome shotgun (WGS) entry which is preliminary data.</text>
</comment>
<proteinExistence type="predicted"/>
<keyword evidence="6" id="KW-1185">Reference proteome</keyword>
<dbReference type="SUPFAM" id="SSF53822">
    <property type="entry name" value="Periplasmic binding protein-like I"/>
    <property type="match status" value="1"/>
</dbReference>
<dbReference type="EMBL" id="BJXA01000054">
    <property type="protein sequence ID" value="GEM41598.1"/>
    <property type="molecule type" value="Genomic_DNA"/>
</dbReference>
<keyword evidence="3" id="KW-0804">Transcription</keyword>
<protein>
    <submittedName>
        <fullName evidence="5">LacI family transcriptional regulator</fullName>
    </submittedName>
</protein>
<dbReference type="Gene3D" id="3.40.50.2300">
    <property type="match status" value="2"/>
</dbReference>
<dbReference type="InterPro" id="IPR028082">
    <property type="entry name" value="Peripla_BP_I"/>
</dbReference>
<organism evidence="5 6">
    <name type="scientific">Nocardia ninae NBRC 108245</name>
    <dbReference type="NCBI Taxonomy" id="1210091"/>
    <lineage>
        <taxon>Bacteria</taxon>
        <taxon>Bacillati</taxon>
        <taxon>Actinomycetota</taxon>
        <taxon>Actinomycetes</taxon>
        <taxon>Mycobacteriales</taxon>
        <taxon>Nocardiaceae</taxon>
        <taxon>Nocardia</taxon>
    </lineage>
</organism>
<dbReference type="Proteomes" id="UP000321424">
    <property type="component" value="Unassembled WGS sequence"/>
</dbReference>